<protein>
    <recommendedName>
        <fullName evidence="3">Porin</fullName>
    </recommendedName>
</protein>
<dbReference type="Gene3D" id="2.40.160.10">
    <property type="entry name" value="Porin"/>
    <property type="match status" value="1"/>
</dbReference>
<proteinExistence type="predicted"/>
<accession>A0ABM8UNC2</accession>
<dbReference type="EMBL" id="CAJRAU010000002">
    <property type="protein sequence ID" value="CAG5068914.1"/>
    <property type="molecule type" value="Genomic_DNA"/>
</dbReference>
<organism evidence="1 2">
    <name type="scientific">Dyadobacter linearis</name>
    <dbReference type="NCBI Taxonomy" id="2823330"/>
    <lineage>
        <taxon>Bacteria</taxon>
        <taxon>Pseudomonadati</taxon>
        <taxon>Bacteroidota</taxon>
        <taxon>Cytophagia</taxon>
        <taxon>Cytophagales</taxon>
        <taxon>Spirosomataceae</taxon>
        <taxon>Dyadobacter</taxon>
    </lineage>
</organism>
<dbReference type="Pfam" id="PF07642">
    <property type="entry name" value="BBP2"/>
    <property type="match status" value="1"/>
</dbReference>
<keyword evidence="2" id="KW-1185">Reference proteome</keyword>
<evidence type="ECO:0000313" key="1">
    <source>
        <dbReference type="EMBL" id="CAG5068914.1"/>
    </source>
</evidence>
<gene>
    <name evidence="1" type="ORF">DYBT9623_01646</name>
</gene>
<dbReference type="Proteomes" id="UP000679725">
    <property type="component" value="Unassembled WGS sequence"/>
</dbReference>
<dbReference type="InterPro" id="IPR011486">
    <property type="entry name" value="BBP2"/>
</dbReference>
<evidence type="ECO:0000313" key="2">
    <source>
        <dbReference type="Proteomes" id="UP000679725"/>
    </source>
</evidence>
<dbReference type="SUPFAM" id="SSF56935">
    <property type="entry name" value="Porins"/>
    <property type="match status" value="1"/>
</dbReference>
<sequence length="388" mass="42114">MISFLGFAKSGEDKTIMKADTIVAVEVDEEEGKGAFAFSGYLDSYYMANFNKPASRSNMGATNARVFDQRSGQFSLGLVQAKVAYTNAKSEAVVDLSFGPNANMGNYGNALFSTALAIKQAYFTYKFTDKFSMTAGQFGTHIGYEVIDAPANFNYSLSNLFNNGPFYHAGLKATYAFSDRASLMVGVVNNVDGLGDNNRKKGFISQLYFKPVDNWNVYINYIGSNEANPDTVTFEEPKAFYQVLDLATSFQVSDNFLLGLNAAYGSQKGDFQGFGGPEAAKTWGGVAVYANSAITDNFGIGARYEYFTNDSGVRGLLTRAGMGTSVNSVTLTGNISLADGHILVKPEFRLDAYPKVAGSGEEQQFEDSDGNFTKNSQTTFGLAFIYKF</sequence>
<comment type="caution">
    <text evidence="1">The sequence shown here is derived from an EMBL/GenBank/DDBJ whole genome shotgun (WGS) entry which is preliminary data.</text>
</comment>
<dbReference type="InterPro" id="IPR023614">
    <property type="entry name" value="Porin_dom_sf"/>
</dbReference>
<reference evidence="1 2" key="1">
    <citation type="submission" date="2021-04" db="EMBL/GenBank/DDBJ databases">
        <authorList>
            <person name="Rodrigo-Torres L."/>
            <person name="Arahal R. D."/>
            <person name="Lucena T."/>
        </authorList>
    </citation>
    <scope>NUCLEOTIDE SEQUENCE [LARGE SCALE GENOMIC DNA]</scope>
    <source>
        <strain evidence="1 2">CECT 9623</strain>
    </source>
</reference>
<name>A0ABM8UNC2_9BACT</name>
<evidence type="ECO:0008006" key="3">
    <source>
        <dbReference type="Google" id="ProtNLM"/>
    </source>
</evidence>